<dbReference type="Pfam" id="PF22513">
    <property type="entry name" value="FitA-like_RHH"/>
    <property type="match status" value="1"/>
</dbReference>
<gene>
    <name evidence="2" type="ORF">SBA1_120010</name>
</gene>
<dbReference type="EMBL" id="OMOD01000024">
    <property type="protein sequence ID" value="SPF33621.1"/>
    <property type="molecule type" value="Genomic_DNA"/>
</dbReference>
<sequence>MPSITIRNLEQDTKRKLKIRAATNGRSMEQEAREILKSALAQTSRKQSNLAERIRAIFGPLGGVELERLAREPVRDPDWLSEGE</sequence>
<dbReference type="InterPro" id="IPR013321">
    <property type="entry name" value="Arc_rbn_hlx_hlx"/>
</dbReference>
<protein>
    <recommendedName>
        <fullName evidence="1">Antitoxin FitA-like ribbon-helix-helix domain-containing protein</fullName>
    </recommendedName>
</protein>
<reference evidence="3" key="1">
    <citation type="submission" date="2018-02" db="EMBL/GenBank/DDBJ databases">
        <authorList>
            <person name="Hausmann B."/>
        </authorList>
    </citation>
    <scope>NUCLEOTIDE SEQUENCE [LARGE SCALE GENOMIC DNA]</scope>
    <source>
        <strain evidence="3">Peat soil MAG SbA1</strain>
    </source>
</reference>
<dbReference type="InterPro" id="IPR053853">
    <property type="entry name" value="FitA-like_RHH"/>
</dbReference>
<feature type="domain" description="Antitoxin FitA-like ribbon-helix-helix" evidence="1">
    <location>
        <begin position="2"/>
        <end position="40"/>
    </location>
</feature>
<dbReference type="AlphaFoldDB" id="A0A2U3K1T1"/>
<evidence type="ECO:0000313" key="3">
    <source>
        <dbReference type="Proteomes" id="UP000238701"/>
    </source>
</evidence>
<dbReference type="GO" id="GO:0006355">
    <property type="term" value="P:regulation of DNA-templated transcription"/>
    <property type="evidence" value="ECO:0007669"/>
    <property type="project" value="InterPro"/>
</dbReference>
<dbReference type="Gene3D" id="1.10.1220.10">
    <property type="entry name" value="Met repressor-like"/>
    <property type="match status" value="1"/>
</dbReference>
<dbReference type="InterPro" id="IPR010985">
    <property type="entry name" value="Ribbon_hlx_hlx"/>
</dbReference>
<dbReference type="SUPFAM" id="SSF47598">
    <property type="entry name" value="Ribbon-helix-helix"/>
    <property type="match status" value="1"/>
</dbReference>
<evidence type="ECO:0000313" key="2">
    <source>
        <dbReference type="EMBL" id="SPF33621.1"/>
    </source>
</evidence>
<name>A0A2U3K1T1_9BACT</name>
<dbReference type="OrthoDB" id="129796at2"/>
<evidence type="ECO:0000259" key="1">
    <source>
        <dbReference type="Pfam" id="PF22513"/>
    </source>
</evidence>
<accession>A0A2U3K1T1</accession>
<organism evidence="2 3">
    <name type="scientific">Candidatus Sulfotelmatobacter kueseliae</name>
    <dbReference type="NCBI Taxonomy" id="2042962"/>
    <lineage>
        <taxon>Bacteria</taxon>
        <taxon>Pseudomonadati</taxon>
        <taxon>Acidobacteriota</taxon>
        <taxon>Terriglobia</taxon>
        <taxon>Terriglobales</taxon>
        <taxon>Candidatus Korobacteraceae</taxon>
        <taxon>Candidatus Sulfotelmatobacter</taxon>
    </lineage>
</organism>
<proteinExistence type="predicted"/>
<dbReference type="Proteomes" id="UP000238701">
    <property type="component" value="Unassembled WGS sequence"/>
</dbReference>